<dbReference type="PROSITE" id="PS51257">
    <property type="entry name" value="PROKAR_LIPOPROTEIN"/>
    <property type="match status" value="1"/>
</dbReference>
<dbReference type="PANTHER" id="PTHR43649:SF33">
    <property type="entry name" value="POLYGALACTURONAN_RHAMNOGALACTURONAN-BINDING PROTEIN YTCQ"/>
    <property type="match status" value="1"/>
</dbReference>
<dbReference type="Pfam" id="PF01547">
    <property type="entry name" value="SBP_bac_1"/>
    <property type="match status" value="1"/>
</dbReference>
<dbReference type="SUPFAM" id="SSF53850">
    <property type="entry name" value="Periplasmic binding protein-like II"/>
    <property type="match status" value="1"/>
</dbReference>
<keyword evidence="2 7" id="KW-0732">Signal</keyword>
<evidence type="ECO:0000256" key="7">
    <source>
        <dbReference type="SAM" id="SignalP"/>
    </source>
</evidence>
<dbReference type="EMBL" id="CP097899">
    <property type="protein sequence ID" value="URN92985.1"/>
    <property type="molecule type" value="Genomic_DNA"/>
</dbReference>
<evidence type="ECO:0000256" key="5">
    <source>
        <dbReference type="ARBA" id="ARBA00023288"/>
    </source>
</evidence>
<evidence type="ECO:0000256" key="2">
    <source>
        <dbReference type="ARBA" id="ARBA00022729"/>
    </source>
</evidence>
<gene>
    <name evidence="8" type="ORF">NAG76_14170</name>
</gene>
<dbReference type="PANTHER" id="PTHR43649">
    <property type="entry name" value="ARABINOSE-BINDING PROTEIN-RELATED"/>
    <property type="match status" value="1"/>
</dbReference>
<feature type="compositionally biased region" description="Low complexity" evidence="6">
    <location>
        <begin position="29"/>
        <end position="48"/>
    </location>
</feature>
<evidence type="ECO:0000256" key="6">
    <source>
        <dbReference type="SAM" id="MobiDB-lite"/>
    </source>
</evidence>
<keyword evidence="5" id="KW-0449">Lipoprotein</keyword>
<protein>
    <submittedName>
        <fullName evidence="8">Extracellular solute-binding protein</fullName>
    </submittedName>
</protein>
<keyword evidence="3" id="KW-0472">Membrane</keyword>
<reference evidence="8" key="1">
    <citation type="submission" date="2022-05" db="EMBL/GenBank/DDBJ databases">
        <title>Novel bacterial taxa in a minimal lignocellulolytic consortium and its capacity to transform plastics disclosed by genome-resolved metagenomics.</title>
        <authorList>
            <person name="Rodriguez C.A.D."/>
            <person name="Diaz-Garcia L."/>
            <person name="Herrera K."/>
            <person name="Tarazona N.A."/>
            <person name="Sproer C."/>
            <person name="Overmann J."/>
            <person name="Jimenez D.J."/>
        </authorList>
    </citation>
    <scope>NUCLEOTIDE SEQUENCE</scope>
    <source>
        <strain evidence="8">MAG5</strain>
    </source>
</reference>
<feature type="region of interest" description="Disordered" evidence="6">
    <location>
        <begin position="29"/>
        <end position="52"/>
    </location>
</feature>
<dbReference type="InterPro" id="IPR006059">
    <property type="entry name" value="SBP"/>
</dbReference>
<feature type="chain" id="PRO_5039897434" evidence="7">
    <location>
        <begin position="23"/>
        <end position="504"/>
    </location>
</feature>
<evidence type="ECO:0000313" key="9">
    <source>
        <dbReference type="Proteomes" id="UP001056756"/>
    </source>
</evidence>
<dbReference type="InterPro" id="IPR050490">
    <property type="entry name" value="Bact_solute-bd_prot1"/>
</dbReference>
<evidence type="ECO:0000256" key="1">
    <source>
        <dbReference type="ARBA" id="ARBA00022475"/>
    </source>
</evidence>
<name>A0A9J6ZAW4_9BACL</name>
<dbReference type="Proteomes" id="UP001056756">
    <property type="component" value="Chromosome"/>
</dbReference>
<sequence length="504" mass="55520">MNRKKMNIMLILMVAIAMLVTACGGKTGNNGTNNGSNTPATTNNGTNTPADQEPVTLTFVNKDFPLDDPNTAKLITKIEEGMKAQGTPVKIEVVPVQSGTYSEKLGLLLQSGTIPDLIYFQGGDYQFAITQGILEDLTPYIKKSTHLKASLSEYNIERMKEYPYLVYAAPTTTSVSVVRKDWFDQTASGKTLLENPTIDNYVTFFKELKEVSGAKYVYTTAGTLDEIDPLFAQAFGMTSTWVKDDSGSYVYGAVSKYGKDKLDFYAKLYQEGLLDPEYLTKKWDTKEQAFYDGDAAVIAGRQGKVINIYNTKMMEQNGVEVMPLVPAKGVGQGFVPINVSKEDRGFAISKLSKNKDAAFALLEYMASPEGLMLDQLGVEGDEYTITDNQITLTDKFPAWYAHFIDNTMNFKPEQTFNPETPFLSPAALESLELVQTYSTKDNAFVIPAEQSAAWDAAIAIYKEYAANVVTGKASINDFDKMVESFNAAGGKAMTEYANQTLNKL</sequence>
<organism evidence="8 9">
    <name type="scientific">Candidatus Pristimantibacillus lignocellulolyticus</name>
    <dbReference type="NCBI Taxonomy" id="2994561"/>
    <lineage>
        <taxon>Bacteria</taxon>
        <taxon>Bacillati</taxon>
        <taxon>Bacillota</taxon>
        <taxon>Bacilli</taxon>
        <taxon>Bacillales</taxon>
        <taxon>Paenibacillaceae</taxon>
        <taxon>Candidatus Pristimantibacillus</taxon>
    </lineage>
</organism>
<proteinExistence type="predicted"/>
<keyword evidence="1" id="KW-1003">Cell membrane</keyword>
<feature type="signal peptide" evidence="7">
    <location>
        <begin position="1"/>
        <end position="22"/>
    </location>
</feature>
<evidence type="ECO:0000313" key="8">
    <source>
        <dbReference type="EMBL" id="URN92985.1"/>
    </source>
</evidence>
<dbReference type="Gene3D" id="3.40.190.10">
    <property type="entry name" value="Periplasmic binding protein-like II"/>
    <property type="match status" value="2"/>
</dbReference>
<evidence type="ECO:0000256" key="4">
    <source>
        <dbReference type="ARBA" id="ARBA00023139"/>
    </source>
</evidence>
<dbReference type="KEGG" id="plig:NAG76_14170"/>
<accession>A0A9J6ZAW4</accession>
<keyword evidence="4" id="KW-0564">Palmitate</keyword>
<dbReference type="AlphaFoldDB" id="A0A9J6ZAW4"/>
<evidence type="ECO:0000256" key="3">
    <source>
        <dbReference type="ARBA" id="ARBA00023136"/>
    </source>
</evidence>